<dbReference type="AlphaFoldDB" id="J9GGZ0"/>
<comment type="caution">
    <text evidence="1">The sequence shown here is derived from an EMBL/GenBank/DDBJ whole genome shotgun (WGS) entry which is preliminary data.</text>
</comment>
<gene>
    <name evidence="1" type="ORF">EVA_13232</name>
</gene>
<proteinExistence type="predicted"/>
<organism evidence="1">
    <name type="scientific">gut metagenome</name>
    <dbReference type="NCBI Taxonomy" id="749906"/>
    <lineage>
        <taxon>unclassified sequences</taxon>
        <taxon>metagenomes</taxon>
        <taxon>organismal metagenomes</taxon>
    </lineage>
</organism>
<dbReference type="EMBL" id="AMCI01004162">
    <property type="protein sequence ID" value="EJW98659.1"/>
    <property type="molecule type" value="Genomic_DNA"/>
</dbReference>
<sequence length="57" mass="6040">MRSASFTSSSNFISSRMVSVPERKRAFKKPAIPAPAPPAAPAPGIVLSFGPLADWKI</sequence>
<accession>J9GGZ0</accession>
<name>J9GGZ0_9ZZZZ</name>
<evidence type="ECO:0000313" key="1">
    <source>
        <dbReference type="EMBL" id="EJW98659.1"/>
    </source>
</evidence>
<reference evidence="1" key="1">
    <citation type="journal article" date="2012" name="PLoS ONE">
        <title>Gene sets for utilization of primary and secondary nutrition supplies in the distal gut of endangered iberian lynx.</title>
        <authorList>
            <person name="Alcaide M."/>
            <person name="Messina E."/>
            <person name="Richter M."/>
            <person name="Bargiela R."/>
            <person name="Peplies J."/>
            <person name="Huws S.A."/>
            <person name="Newbold C.J."/>
            <person name="Golyshin P.N."/>
            <person name="Simon M.A."/>
            <person name="Lopez G."/>
            <person name="Yakimov M.M."/>
            <person name="Ferrer M."/>
        </authorList>
    </citation>
    <scope>NUCLEOTIDE SEQUENCE</scope>
</reference>
<protein>
    <submittedName>
        <fullName evidence="1">Uncharacterized protein</fullName>
    </submittedName>
</protein>